<reference evidence="3" key="1">
    <citation type="submission" date="2020-09" db="EMBL/GenBank/DDBJ databases">
        <title>A novel bacterium of genus Bacillus, isolated from South China Sea.</title>
        <authorList>
            <person name="Huang H."/>
            <person name="Mo K."/>
            <person name="Hu Y."/>
        </authorList>
    </citation>
    <scope>NUCLEOTIDE SEQUENCE</scope>
    <source>
        <strain evidence="3">IB182487</strain>
    </source>
</reference>
<feature type="repeat" description="TPR" evidence="1">
    <location>
        <begin position="112"/>
        <end position="145"/>
    </location>
</feature>
<dbReference type="PANTHER" id="PTHR43681">
    <property type="entry name" value="TRANSMEMBRANE GTPASE FZO"/>
    <property type="match status" value="1"/>
</dbReference>
<keyword evidence="1" id="KW-0802">TPR repeat</keyword>
<dbReference type="InterPro" id="IPR051943">
    <property type="entry name" value="TRAFAC_Dynamin-like_GTPase"/>
</dbReference>
<organism evidence="3 4">
    <name type="scientific">Metabacillus arenae</name>
    <dbReference type="NCBI Taxonomy" id="2771434"/>
    <lineage>
        <taxon>Bacteria</taxon>
        <taxon>Bacillati</taxon>
        <taxon>Bacillota</taxon>
        <taxon>Bacilli</taxon>
        <taxon>Bacillales</taxon>
        <taxon>Bacillaceae</taxon>
        <taxon>Metabacillus</taxon>
    </lineage>
</organism>
<evidence type="ECO:0000313" key="4">
    <source>
        <dbReference type="Proteomes" id="UP000626844"/>
    </source>
</evidence>
<dbReference type="Pfam" id="PF01926">
    <property type="entry name" value="MMR_HSR1"/>
    <property type="match status" value="1"/>
</dbReference>
<dbReference type="SUPFAM" id="SSF48452">
    <property type="entry name" value="TPR-like"/>
    <property type="match status" value="1"/>
</dbReference>
<dbReference type="InterPro" id="IPR006073">
    <property type="entry name" value="GTP-bd"/>
</dbReference>
<dbReference type="Gene3D" id="1.25.40.10">
    <property type="entry name" value="Tetratricopeptide repeat domain"/>
    <property type="match status" value="1"/>
</dbReference>
<dbReference type="SUPFAM" id="SSF52540">
    <property type="entry name" value="P-loop containing nucleoside triphosphate hydrolases"/>
    <property type="match status" value="1"/>
</dbReference>
<evidence type="ECO:0000313" key="3">
    <source>
        <dbReference type="EMBL" id="MBD1382528.1"/>
    </source>
</evidence>
<evidence type="ECO:0000256" key="1">
    <source>
        <dbReference type="PROSITE-ProRule" id="PRU00339"/>
    </source>
</evidence>
<protein>
    <submittedName>
        <fullName evidence="3">50S ribosome-binding GTPase</fullName>
    </submittedName>
</protein>
<name>A0A926NKZ2_9BACI</name>
<dbReference type="InterPro" id="IPR019734">
    <property type="entry name" value="TPR_rpt"/>
</dbReference>
<accession>A0A926NKZ2</accession>
<dbReference type="PANTHER" id="PTHR43681:SF1">
    <property type="entry name" value="SARCALUMENIN"/>
    <property type="match status" value="1"/>
</dbReference>
<dbReference type="InterPro" id="IPR011990">
    <property type="entry name" value="TPR-like_helical_dom_sf"/>
</dbReference>
<keyword evidence="4" id="KW-1185">Reference proteome</keyword>
<proteinExistence type="predicted"/>
<dbReference type="PROSITE" id="PS50005">
    <property type="entry name" value="TPR"/>
    <property type="match status" value="1"/>
</dbReference>
<evidence type="ECO:0000259" key="2">
    <source>
        <dbReference type="Pfam" id="PF01926"/>
    </source>
</evidence>
<dbReference type="Proteomes" id="UP000626844">
    <property type="component" value="Unassembled WGS sequence"/>
</dbReference>
<dbReference type="Gene3D" id="3.40.50.300">
    <property type="entry name" value="P-loop containing nucleotide triphosphate hydrolases"/>
    <property type="match status" value="1"/>
</dbReference>
<dbReference type="EMBL" id="JACXAI010000032">
    <property type="protein sequence ID" value="MBD1382528.1"/>
    <property type="molecule type" value="Genomic_DNA"/>
</dbReference>
<gene>
    <name evidence="3" type="ORF">IC621_20195</name>
</gene>
<dbReference type="InterPro" id="IPR027417">
    <property type="entry name" value="P-loop_NTPase"/>
</dbReference>
<dbReference type="GO" id="GO:0005525">
    <property type="term" value="F:GTP binding"/>
    <property type="evidence" value="ECO:0007669"/>
    <property type="project" value="InterPro"/>
</dbReference>
<sequence>MTEETRLINKTYYETFLADSSSLHPVQVLGEAYMEEQTKEIYDLSYVRYAQGEVYFQHKDYEAAIFKWENINNELESWAKKNIADSYYELGLLSSAEDTYTAINSDSKSLSMEISLQLFSLYLERGKLELAYEVLGNAIELDPDYPNVTEIAKNFYEDQVDWKRAVELAVAESIRTESVEWFEVLLKYADKGYTKAFAPDYFYQVLITLYRAKQQYFKLVTSSLWNNYKTQDTYLSWLKTVNTIFLNINVNARESWEELAELHQQTYLECIAGQYLIKELEDVIPVLLGNWLKITSKSKALFASTAILAWSEVFPSSIDSSDFKAAENLIFNNEHEKISLDNSLDLFKTLMKWAENNHLEVSYLKPWLVSQLSDLRTTRIAVAGMIGSGKSSFINSMLEEKLLEGPSPTVFVRTESDVTEMNEISHTSQRPLSDISELQKGAIVELKWPSRFLHQNDLSFIQLPGFEQETIDGSETLDYLPLADGLLFVLDAGDPFTEEELNLLVKIKENAPEVPMHFLLNKMDILPVETDVKKFVEEMEMRVKGFFPQAQVFPYSSLKSVSKQQGLAEFMKRVFQSNSLALEELRSTKLLYLIRRSLTELLNNRVAMENHLIETVHFNEDILGRLNGLIHHIEDLEGEKVREIKESYQSVKGEMRRDLLESIPELLRGCANLLSEDSDFSQIHVELNNKMNDKIQAYFKEDLVPRFSAALQEWIESSHKELLQSQSHLNEMCNSFNGLYGEEKMKLQCDFKVVEDWRRDITRMTNRAEVEDENILLRFKPAEFLLKSAGRLFGAIPQNKSLLYNQYKKYLENKNYDDVAKSIADKFFLEFNLFEKALKADISMFFKAPFSYLTETVAETEMEINEAKEMLEKMESNPEVYYDPLKLFEVRLLQYEFMVRASEETPYIHSN</sequence>
<dbReference type="RefSeq" id="WP_191160810.1">
    <property type="nucleotide sequence ID" value="NZ_JACXAI010000032.1"/>
</dbReference>
<comment type="caution">
    <text evidence="3">The sequence shown here is derived from an EMBL/GenBank/DDBJ whole genome shotgun (WGS) entry which is preliminary data.</text>
</comment>
<dbReference type="AlphaFoldDB" id="A0A926NKZ2"/>
<feature type="domain" description="G" evidence="2">
    <location>
        <begin position="379"/>
        <end position="522"/>
    </location>
</feature>